<dbReference type="Proteomes" id="UP000076858">
    <property type="component" value="Unassembled WGS sequence"/>
</dbReference>
<dbReference type="EMBL" id="LRGB01002371">
    <property type="protein sequence ID" value="KZS08078.1"/>
    <property type="molecule type" value="Genomic_DNA"/>
</dbReference>
<accession>A0A164QUU1</accession>
<evidence type="ECO:0000313" key="1">
    <source>
        <dbReference type="EMBL" id="KZS08078.1"/>
    </source>
</evidence>
<dbReference type="AlphaFoldDB" id="A0A164QUU1"/>
<organism evidence="1 2">
    <name type="scientific">Daphnia magna</name>
    <dbReference type="NCBI Taxonomy" id="35525"/>
    <lineage>
        <taxon>Eukaryota</taxon>
        <taxon>Metazoa</taxon>
        <taxon>Ecdysozoa</taxon>
        <taxon>Arthropoda</taxon>
        <taxon>Crustacea</taxon>
        <taxon>Branchiopoda</taxon>
        <taxon>Diplostraca</taxon>
        <taxon>Cladocera</taxon>
        <taxon>Anomopoda</taxon>
        <taxon>Daphniidae</taxon>
        <taxon>Daphnia</taxon>
    </lineage>
</organism>
<comment type="caution">
    <text evidence="1">The sequence shown here is derived from an EMBL/GenBank/DDBJ whole genome shotgun (WGS) entry which is preliminary data.</text>
</comment>
<protein>
    <submittedName>
        <fullName evidence="1">Uncharacterized protein</fullName>
    </submittedName>
</protein>
<keyword evidence="2" id="KW-1185">Reference proteome</keyword>
<proteinExistence type="predicted"/>
<gene>
    <name evidence="1" type="ORF">APZ42_028137</name>
</gene>
<evidence type="ECO:0000313" key="2">
    <source>
        <dbReference type="Proteomes" id="UP000076858"/>
    </source>
</evidence>
<reference evidence="1 2" key="1">
    <citation type="submission" date="2016-03" db="EMBL/GenBank/DDBJ databases">
        <title>EvidentialGene: Evidence-directed Construction of Genes on Genomes.</title>
        <authorList>
            <person name="Gilbert D.G."/>
            <person name="Choi J.-H."/>
            <person name="Mockaitis K."/>
            <person name="Colbourne J."/>
            <person name="Pfrender M."/>
        </authorList>
    </citation>
    <scope>NUCLEOTIDE SEQUENCE [LARGE SCALE GENOMIC DNA]</scope>
    <source>
        <strain evidence="1 2">Xinb3</strain>
        <tissue evidence="1">Complete organism</tissue>
    </source>
</reference>
<name>A0A164QUU1_9CRUS</name>
<sequence>MDWIAAAAARDTTMERIHSIWDSIWQSRKCKIK</sequence>